<gene>
    <name evidence="1" type="ORF">B0O44_105351</name>
</gene>
<keyword evidence="2" id="KW-1185">Reference proteome</keyword>
<evidence type="ECO:0000313" key="1">
    <source>
        <dbReference type="EMBL" id="PYF72976.1"/>
    </source>
</evidence>
<accession>A0A318UEM2</accession>
<organism evidence="1 2">
    <name type="scientific">Pedobacter nutrimenti</name>
    <dbReference type="NCBI Taxonomy" id="1241337"/>
    <lineage>
        <taxon>Bacteria</taxon>
        <taxon>Pseudomonadati</taxon>
        <taxon>Bacteroidota</taxon>
        <taxon>Sphingobacteriia</taxon>
        <taxon>Sphingobacteriales</taxon>
        <taxon>Sphingobacteriaceae</taxon>
        <taxon>Pedobacter</taxon>
    </lineage>
</organism>
<evidence type="ECO:0000313" key="2">
    <source>
        <dbReference type="Proteomes" id="UP000248198"/>
    </source>
</evidence>
<dbReference type="AlphaFoldDB" id="A0A318UEM2"/>
<comment type="caution">
    <text evidence="1">The sequence shown here is derived from an EMBL/GenBank/DDBJ whole genome shotgun (WGS) entry which is preliminary data.</text>
</comment>
<dbReference type="RefSeq" id="WP_110832912.1">
    <property type="nucleotide sequence ID" value="NZ_QKLU01000005.1"/>
</dbReference>
<name>A0A318UEM2_9SPHI</name>
<protein>
    <submittedName>
        <fullName evidence="1">Uncharacterized protein</fullName>
    </submittedName>
</protein>
<dbReference type="EMBL" id="QKLU01000005">
    <property type="protein sequence ID" value="PYF72976.1"/>
    <property type="molecule type" value="Genomic_DNA"/>
</dbReference>
<sequence length="114" mass="13540">MNTILDRTFLNSIVVINNFKLDFGALHLDILCIEGSDTEVNYNIVLSNIAYFVFRQENFDDQFDVIDTFLEKFNESSYVEFMKSDRMQDFWVLRFHSGIHHLIVGFKDLKLYKI</sequence>
<dbReference type="Proteomes" id="UP000248198">
    <property type="component" value="Unassembled WGS sequence"/>
</dbReference>
<proteinExistence type="predicted"/>
<reference evidence="1 2" key="1">
    <citation type="submission" date="2018-06" db="EMBL/GenBank/DDBJ databases">
        <title>Genomic Encyclopedia of Archaeal and Bacterial Type Strains, Phase II (KMG-II): from individual species to whole genera.</title>
        <authorList>
            <person name="Goeker M."/>
        </authorList>
    </citation>
    <scope>NUCLEOTIDE SEQUENCE [LARGE SCALE GENOMIC DNA]</scope>
    <source>
        <strain evidence="1 2">DSM 27372</strain>
    </source>
</reference>